<dbReference type="PANTHER" id="PTHR30075">
    <property type="entry name" value="GLYCYL-TRNA SYNTHETASE"/>
    <property type="match status" value="1"/>
</dbReference>
<evidence type="ECO:0000256" key="3">
    <source>
        <dbReference type="ARBA" id="ARBA00011209"/>
    </source>
</evidence>
<dbReference type="EMBL" id="LR217737">
    <property type="protein sequence ID" value="VFP87483.1"/>
    <property type="molecule type" value="Genomic_DNA"/>
</dbReference>
<proteinExistence type="inferred from homology"/>
<dbReference type="GO" id="GO:0005524">
    <property type="term" value="F:ATP binding"/>
    <property type="evidence" value="ECO:0007669"/>
    <property type="project" value="UniProtKB-UniRule"/>
</dbReference>
<comment type="similarity">
    <text evidence="2 11">Belongs to the class-II aminoacyl-tRNA synthetase family.</text>
</comment>
<dbReference type="AlphaFoldDB" id="A0A803FT25"/>
<comment type="catalytic activity">
    <reaction evidence="10 11">
        <text>tRNA(Gly) + glycine + ATP = glycyl-tRNA(Gly) + AMP + diphosphate</text>
        <dbReference type="Rhea" id="RHEA:16013"/>
        <dbReference type="Rhea" id="RHEA-COMP:9664"/>
        <dbReference type="Rhea" id="RHEA-COMP:9683"/>
        <dbReference type="ChEBI" id="CHEBI:30616"/>
        <dbReference type="ChEBI" id="CHEBI:33019"/>
        <dbReference type="ChEBI" id="CHEBI:57305"/>
        <dbReference type="ChEBI" id="CHEBI:78442"/>
        <dbReference type="ChEBI" id="CHEBI:78522"/>
        <dbReference type="ChEBI" id="CHEBI:456215"/>
        <dbReference type="EC" id="6.1.1.14"/>
    </reaction>
</comment>
<dbReference type="InterPro" id="IPR008909">
    <property type="entry name" value="DALR_anticod-bd"/>
</dbReference>
<dbReference type="PANTHER" id="PTHR30075:SF2">
    <property type="entry name" value="GLYCINE--TRNA LIGASE, CHLOROPLASTIC_MITOCHONDRIAL 2"/>
    <property type="match status" value="1"/>
</dbReference>
<comment type="subunit">
    <text evidence="3 11">Tetramer of two alpha and two beta subunits.</text>
</comment>
<evidence type="ECO:0000313" key="14">
    <source>
        <dbReference type="Proteomes" id="UP000294289"/>
    </source>
</evidence>
<protein>
    <recommendedName>
        <fullName evidence="11">Glycine--tRNA ligase beta subunit</fullName>
        <ecNumber evidence="11">6.1.1.14</ecNumber>
    </recommendedName>
    <alternativeName>
        <fullName evidence="11">Glycyl-tRNA synthetase beta subunit</fullName>
        <shortName evidence="11">GlyRS</shortName>
    </alternativeName>
</protein>
<evidence type="ECO:0000256" key="4">
    <source>
        <dbReference type="ARBA" id="ARBA00022490"/>
    </source>
</evidence>
<dbReference type="GO" id="GO:0005829">
    <property type="term" value="C:cytosol"/>
    <property type="evidence" value="ECO:0007669"/>
    <property type="project" value="TreeGrafter"/>
</dbReference>
<organism evidence="13 14">
    <name type="scientific">Candidatus Erwinia haradaeae</name>
    <dbReference type="NCBI Taxonomy" id="1922217"/>
    <lineage>
        <taxon>Bacteria</taxon>
        <taxon>Pseudomonadati</taxon>
        <taxon>Pseudomonadota</taxon>
        <taxon>Gammaproteobacteria</taxon>
        <taxon>Enterobacterales</taxon>
        <taxon>Erwiniaceae</taxon>
        <taxon>Erwinia</taxon>
    </lineage>
</organism>
<dbReference type="NCBIfam" id="TIGR00211">
    <property type="entry name" value="glyS"/>
    <property type="match status" value="1"/>
</dbReference>
<evidence type="ECO:0000256" key="9">
    <source>
        <dbReference type="ARBA" id="ARBA00023146"/>
    </source>
</evidence>
<evidence type="ECO:0000256" key="2">
    <source>
        <dbReference type="ARBA" id="ARBA00008226"/>
    </source>
</evidence>
<dbReference type="PRINTS" id="PR01045">
    <property type="entry name" value="TRNASYNTHGB"/>
</dbReference>
<evidence type="ECO:0000259" key="12">
    <source>
        <dbReference type="Pfam" id="PF05746"/>
    </source>
</evidence>
<dbReference type="OrthoDB" id="9775440at2"/>
<sequence length="698" mass="79779">MNDQTFLVEIGTEELPPKTLRSLVEAFADNFTKKLDKEGLIHGKVHWFATPRRLALQVEKLSTIQQNHIIKKRGPTIQSSFDSKGKPTQAAKSWAQSCGIQVEQADRLITDHGSWLIYYLKKTKPHVNTLLPTIVEESLFQLPVHKIMRWGASKIYFIRPIHSVILLLGDMLIESNILGVVSRRITYGHRFMGMPYFSINHANQYPQILLTQGKVQANYHSRKALIKKEIQKAATAIGGTVIISDQLLEEVTALVEWPVILTGQFKKKFLCIPTEALMQTMQCHQKYFPVHDKSGKLLSYFIFVTNIESKDPQKIISGNETVLHSRLTDALFFFKKDRDHRLEDYLLHLKNVLFQKDLGTLYDKTQRVKKLANWITIAIGGSVKKTKRAALLSKCDLMTKMVFEFTEIQGFIGMHYARQDGECEEVAIALNEQYQPRFSGDCLPSNLTSYALAIADKMDTIVGIFGVGLYPKNDKDPYALRRATVGVLRIIIEKKLPLDLYSLTQETVRLYKNQLINSNTIDDVIRFVLGRLKSWYQEKGHKIDTLQAVLTCRPTTLVDLDSRINAVTYFRTLKEATSLSAINKRISNILAKTTDLLNKKVNKDLLIEPAEIQLAENVSTLYDILPLYYADFRYQDALIRIASLHEIIDNFFNKVMINSLDNELRINRLTLLSKLHSLFLNIADFSILQDSSVISQRK</sequence>
<keyword evidence="7 11" id="KW-0067">ATP-binding</keyword>
<dbReference type="GO" id="GO:0004820">
    <property type="term" value="F:glycine-tRNA ligase activity"/>
    <property type="evidence" value="ECO:0007669"/>
    <property type="project" value="UniProtKB-UniRule"/>
</dbReference>
<evidence type="ECO:0000256" key="8">
    <source>
        <dbReference type="ARBA" id="ARBA00022917"/>
    </source>
</evidence>
<reference evidence="13 14" key="1">
    <citation type="submission" date="2019-02" db="EMBL/GenBank/DDBJ databases">
        <authorList>
            <person name="Manzano-Marin A."/>
            <person name="Manzano-Marin A."/>
        </authorList>
    </citation>
    <scope>NUCLEOTIDE SEQUENCE [LARGE SCALE GENOMIC DNA]</scope>
    <source>
        <strain evidence="13 14">ErCipiceae</strain>
    </source>
</reference>
<evidence type="ECO:0000256" key="5">
    <source>
        <dbReference type="ARBA" id="ARBA00022598"/>
    </source>
</evidence>
<keyword evidence="9 11" id="KW-0030">Aminoacyl-tRNA synthetase</keyword>
<feature type="domain" description="DALR anticodon binding" evidence="12">
    <location>
        <begin position="584"/>
        <end position="679"/>
    </location>
</feature>
<name>A0A803FT25_9GAMM</name>
<keyword evidence="5 11" id="KW-0436">Ligase</keyword>
<dbReference type="PROSITE" id="PS50861">
    <property type="entry name" value="AA_TRNA_LIGASE_II_GLYAB"/>
    <property type="match status" value="1"/>
</dbReference>
<dbReference type="GO" id="GO:0006420">
    <property type="term" value="P:arginyl-tRNA aminoacylation"/>
    <property type="evidence" value="ECO:0007669"/>
    <property type="project" value="InterPro"/>
</dbReference>
<dbReference type="GO" id="GO:0006426">
    <property type="term" value="P:glycyl-tRNA aminoacylation"/>
    <property type="evidence" value="ECO:0007669"/>
    <property type="project" value="UniProtKB-UniRule"/>
</dbReference>
<dbReference type="GO" id="GO:0004814">
    <property type="term" value="F:arginine-tRNA ligase activity"/>
    <property type="evidence" value="ECO:0007669"/>
    <property type="project" value="InterPro"/>
</dbReference>
<dbReference type="RefSeq" id="WP_157990844.1">
    <property type="nucleotide sequence ID" value="NZ_LR217737.1"/>
</dbReference>
<dbReference type="Pfam" id="PF02092">
    <property type="entry name" value="tRNA_synt_2f"/>
    <property type="match status" value="1"/>
</dbReference>
<evidence type="ECO:0000256" key="1">
    <source>
        <dbReference type="ARBA" id="ARBA00004496"/>
    </source>
</evidence>
<keyword evidence="6 11" id="KW-0547">Nucleotide-binding</keyword>
<evidence type="ECO:0000256" key="7">
    <source>
        <dbReference type="ARBA" id="ARBA00022840"/>
    </source>
</evidence>
<dbReference type="Pfam" id="PF05746">
    <property type="entry name" value="DALR_1"/>
    <property type="match status" value="1"/>
</dbReference>
<keyword evidence="4 11" id="KW-0963">Cytoplasm</keyword>
<evidence type="ECO:0000256" key="11">
    <source>
        <dbReference type="HAMAP-Rule" id="MF_00255"/>
    </source>
</evidence>
<dbReference type="SUPFAM" id="SSF109604">
    <property type="entry name" value="HD-domain/PDEase-like"/>
    <property type="match status" value="1"/>
</dbReference>
<dbReference type="EC" id="6.1.1.14" evidence="11"/>
<gene>
    <name evidence="11 13" type="primary">glyS</name>
    <name evidence="13" type="ORF">ERCIPICE3303_143</name>
</gene>
<comment type="subcellular location">
    <subcellularLocation>
        <location evidence="1 11">Cytoplasm</location>
    </subcellularLocation>
</comment>
<dbReference type="InterPro" id="IPR006194">
    <property type="entry name" value="Gly-tRNA-synth_heterodimer"/>
</dbReference>
<dbReference type="HAMAP" id="MF_00255">
    <property type="entry name" value="Gly_tRNA_synth_beta"/>
    <property type="match status" value="1"/>
</dbReference>
<evidence type="ECO:0000256" key="10">
    <source>
        <dbReference type="ARBA" id="ARBA00047937"/>
    </source>
</evidence>
<keyword evidence="8 11" id="KW-0648">Protein biosynthesis</keyword>
<evidence type="ECO:0000313" key="13">
    <source>
        <dbReference type="EMBL" id="VFP87483.1"/>
    </source>
</evidence>
<dbReference type="InterPro" id="IPR015944">
    <property type="entry name" value="Gly-tRNA-synth_bsu"/>
</dbReference>
<dbReference type="Proteomes" id="UP000294289">
    <property type="component" value="Chromosome"/>
</dbReference>
<accession>A0A803FT25</accession>
<evidence type="ECO:0000256" key="6">
    <source>
        <dbReference type="ARBA" id="ARBA00022741"/>
    </source>
</evidence>